<dbReference type="InterPro" id="IPR032091">
    <property type="entry name" value="Malt_amylase-like_C"/>
</dbReference>
<dbReference type="Pfam" id="PF00128">
    <property type="entry name" value="Alpha-amylase"/>
    <property type="match status" value="2"/>
</dbReference>
<dbReference type="EMBL" id="RHPJ01000003">
    <property type="protein sequence ID" value="TGO04407.1"/>
    <property type="molecule type" value="Genomic_DNA"/>
</dbReference>
<protein>
    <submittedName>
        <fullName evidence="2">1,4-alpha-glucan branching enzyme</fullName>
    </submittedName>
</protein>
<dbReference type="AlphaFoldDB" id="A0A4Z1E3R4"/>
<evidence type="ECO:0000313" key="2">
    <source>
        <dbReference type="EMBL" id="TGO04407.1"/>
    </source>
</evidence>
<dbReference type="SUPFAM" id="SSF51011">
    <property type="entry name" value="Glycosyl hydrolase domain"/>
    <property type="match status" value="1"/>
</dbReference>
<sequence>MTNPTRQTVVHPAWSRDAVIYQVNTRQFTPEGTLAAARDQLPRLAGLGARIVWLMPIHEIGEVNRKGSLGSPYAVKDYYSVSSELGTLADLRAFVDDAHELGLKVILDWVANHTAWDNPLATERPELYSRSWDGELTPTPWWDWDDIIDLDYSAPGMREYMRDAMVHWVREADVDGFRCDVAGFVPTDFWEDVRDALEQIKPVFMLAEWESRELHEKAFDMTYAWSWNSTMHEIAHGKADVEALRVYYAWNDRAYPREAIRMLFVSNHDKNSWEGTEFEQFGEALEAAVVLSVVSDGMPLIYNGQEAGNERRLEFFERDPITWREHPMGELYRRLFALKRETRALHNGAWGAPMIEVRTSDPNQVLAFVRDSGQDAVLAVVNLSAVAREVELRRGPVAGTWRDLATGEELDVAPGTTLTLAAWGWRVLTR</sequence>
<dbReference type="CDD" id="cd11313">
    <property type="entry name" value="AmyAc_arch_bac_AmyA"/>
    <property type="match status" value="1"/>
</dbReference>
<dbReference type="Proteomes" id="UP000297318">
    <property type="component" value="Unassembled WGS sequence"/>
</dbReference>
<feature type="domain" description="Glycosyl hydrolase family 13 catalytic" evidence="1">
    <location>
        <begin position="22"/>
        <end position="339"/>
    </location>
</feature>
<dbReference type="InterPro" id="IPR017853">
    <property type="entry name" value="GH"/>
</dbReference>
<dbReference type="PANTHER" id="PTHR47786">
    <property type="entry name" value="ALPHA-1,4-GLUCAN:MALTOSE-1-PHOSPHATE MALTOSYLTRANSFERASE"/>
    <property type="match status" value="1"/>
</dbReference>
<name>A0A4Z1E3R4_9MICO</name>
<dbReference type="Gene3D" id="3.20.20.80">
    <property type="entry name" value="Glycosidases"/>
    <property type="match status" value="1"/>
</dbReference>
<gene>
    <name evidence="2" type="ORF">SERN_2000</name>
</gene>
<organism evidence="2 3">
    <name type="scientific">Serinibacter arcticus</name>
    <dbReference type="NCBI Taxonomy" id="1655435"/>
    <lineage>
        <taxon>Bacteria</taxon>
        <taxon>Bacillati</taxon>
        <taxon>Actinomycetota</taxon>
        <taxon>Actinomycetes</taxon>
        <taxon>Micrococcales</taxon>
        <taxon>Beutenbergiaceae</taxon>
        <taxon>Serinibacter</taxon>
    </lineage>
</organism>
<dbReference type="Gene3D" id="2.60.40.1180">
    <property type="entry name" value="Golgi alpha-mannosidase II"/>
    <property type="match status" value="1"/>
</dbReference>
<dbReference type="InterPro" id="IPR013780">
    <property type="entry name" value="Glyco_hydro_b"/>
</dbReference>
<dbReference type="Pfam" id="PF16657">
    <property type="entry name" value="Malt_amylase_C"/>
    <property type="match status" value="1"/>
</dbReference>
<proteinExistence type="predicted"/>
<keyword evidence="3" id="KW-1185">Reference proteome</keyword>
<dbReference type="RefSeq" id="WP_199241588.1">
    <property type="nucleotide sequence ID" value="NZ_RHPJ01000003.1"/>
</dbReference>
<dbReference type="InterPro" id="IPR006047">
    <property type="entry name" value="GH13_cat_dom"/>
</dbReference>
<dbReference type="GO" id="GO:0005975">
    <property type="term" value="P:carbohydrate metabolic process"/>
    <property type="evidence" value="ECO:0007669"/>
    <property type="project" value="InterPro"/>
</dbReference>
<evidence type="ECO:0000259" key="1">
    <source>
        <dbReference type="SMART" id="SM00642"/>
    </source>
</evidence>
<evidence type="ECO:0000313" key="3">
    <source>
        <dbReference type="Proteomes" id="UP000297318"/>
    </source>
</evidence>
<dbReference type="SMART" id="SM00642">
    <property type="entry name" value="Aamy"/>
    <property type="match status" value="1"/>
</dbReference>
<dbReference type="SUPFAM" id="SSF51445">
    <property type="entry name" value="(Trans)glycosidases"/>
    <property type="match status" value="1"/>
</dbReference>
<accession>A0A4Z1E3R4</accession>
<reference evidence="2 3" key="1">
    <citation type="submission" date="2018-11" db="EMBL/GenBank/DDBJ databases">
        <title>Complete genome sequencing of the Actinobacteria Serinibacter sp. K3-2.</title>
        <authorList>
            <person name="Rakitin A.L."/>
            <person name="Beletsky A.V."/>
            <person name="Mardanov A.V."/>
            <person name="Ravin N.V."/>
            <person name="Gromova A.S."/>
            <person name="Filippova S.N."/>
            <person name="Gal'Chenko V.F."/>
        </authorList>
    </citation>
    <scope>NUCLEOTIDE SEQUENCE [LARGE SCALE GENOMIC DNA]</scope>
    <source>
        <strain evidence="2 3">K3-2</strain>
    </source>
</reference>
<dbReference type="PANTHER" id="PTHR47786:SF2">
    <property type="entry name" value="GLYCOSYL HYDROLASE FAMILY 13 CATALYTIC DOMAIN-CONTAINING PROTEIN"/>
    <property type="match status" value="1"/>
</dbReference>
<comment type="caution">
    <text evidence="2">The sequence shown here is derived from an EMBL/GenBank/DDBJ whole genome shotgun (WGS) entry which is preliminary data.</text>
</comment>